<name>L0DZB8_THIND</name>
<feature type="region of interest" description="Disordered" evidence="1">
    <location>
        <begin position="1"/>
        <end position="20"/>
    </location>
</feature>
<dbReference type="Proteomes" id="UP000010809">
    <property type="component" value="Chromosome"/>
</dbReference>
<dbReference type="STRING" id="1255043.TVNIR_2735"/>
<dbReference type="HOGENOM" id="CLU_2588636_0_0_6"/>
<sequence>MRRHNNWRNAYPPAGHRDAGIKNGIATGVPACTCGNATSGDRSTRGVDPCGRIHGPDSRYILLQARSGVRNSNPDPAANP</sequence>
<proteinExistence type="predicted"/>
<dbReference type="PATRIC" id="fig|1255043.3.peg.2760"/>
<dbReference type="EMBL" id="CP003989">
    <property type="protein sequence ID" value="AGA34373.1"/>
    <property type="molecule type" value="Genomic_DNA"/>
</dbReference>
<dbReference type="AlphaFoldDB" id="L0DZB8"/>
<dbReference type="KEGG" id="tni:TVNIR_2735"/>
<evidence type="ECO:0000313" key="3">
    <source>
        <dbReference type="Proteomes" id="UP000010809"/>
    </source>
</evidence>
<gene>
    <name evidence="2" type="ordered locus">TVNIR_2735</name>
</gene>
<evidence type="ECO:0000256" key="1">
    <source>
        <dbReference type="SAM" id="MobiDB-lite"/>
    </source>
</evidence>
<accession>L0DZB8</accession>
<evidence type="ECO:0000313" key="2">
    <source>
        <dbReference type="EMBL" id="AGA34373.1"/>
    </source>
</evidence>
<organism evidence="2 3">
    <name type="scientific">Thioalkalivibrio nitratireducens (strain DSM 14787 / UNIQEM 213 / ALEN2)</name>
    <dbReference type="NCBI Taxonomy" id="1255043"/>
    <lineage>
        <taxon>Bacteria</taxon>
        <taxon>Pseudomonadati</taxon>
        <taxon>Pseudomonadota</taxon>
        <taxon>Gammaproteobacteria</taxon>
        <taxon>Chromatiales</taxon>
        <taxon>Ectothiorhodospiraceae</taxon>
        <taxon>Thioalkalivibrio</taxon>
    </lineage>
</organism>
<keyword evidence="3" id="KW-1185">Reference proteome</keyword>
<protein>
    <submittedName>
        <fullName evidence="2">Uncharacterized protein</fullName>
    </submittedName>
</protein>
<reference evidence="2" key="1">
    <citation type="submission" date="2015-12" db="EMBL/GenBank/DDBJ databases">
        <authorList>
            <person name="Tikhonova T.V."/>
            <person name="Pavlov A.R."/>
            <person name="Beletsky A.V."/>
            <person name="Mardanov A.V."/>
            <person name="Sorokin D.Y."/>
            <person name="Ravin N.V."/>
            <person name="Popov V.O."/>
        </authorList>
    </citation>
    <scope>NUCLEOTIDE SEQUENCE</scope>
    <source>
        <strain evidence="2">DSM 14787</strain>
    </source>
</reference>